<keyword evidence="5" id="KW-0539">Nucleus</keyword>
<dbReference type="EMBL" id="CAIF01000198">
    <property type="protein sequence ID" value="CCH45481.1"/>
    <property type="molecule type" value="Genomic_DNA"/>
</dbReference>
<dbReference type="GO" id="GO:0000978">
    <property type="term" value="F:RNA polymerase II cis-regulatory region sequence-specific DNA binding"/>
    <property type="evidence" value="ECO:0007669"/>
    <property type="project" value="TreeGrafter"/>
</dbReference>
<keyword evidence="4" id="KW-0804">Transcription</keyword>
<proteinExistence type="predicted"/>
<dbReference type="InterPro" id="IPR007219">
    <property type="entry name" value="XnlR_reg_dom"/>
</dbReference>
<dbReference type="InterPro" id="IPR050675">
    <property type="entry name" value="OAF3"/>
</dbReference>
<dbReference type="Proteomes" id="UP000009328">
    <property type="component" value="Unassembled WGS sequence"/>
</dbReference>
<gene>
    <name evidence="7" type="ORF">BN7_5063</name>
</gene>
<evidence type="ECO:0000256" key="2">
    <source>
        <dbReference type="ARBA" id="ARBA00023015"/>
    </source>
</evidence>
<protein>
    <submittedName>
        <fullName evidence="7">Oleate-activated transcription factor 1</fullName>
    </submittedName>
</protein>
<keyword evidence="8" id="KW-1185">Reference proteome</keyword>
<organism evidence="7 8">
    <name type="scientific">Wickerhamomyces ciferrii (strain ATCC 14091 / BCRC 22168 / CBS 111 / JCM 3599 / NBRC 0793 / NRRL Y-1031 F-60-10)</name>
    <name type="common">Yeast</name>
    <name type="synonym">Pichia ciferrii</name>
    <dbReference type="NCBI Taxonomy" id="1206466"/>
    <lineage>
        <taxon>Eukaryota</taxon>
        <taxon>Fungi</taxon>
        <taxon>Dikarya</taxon>
        <taxon>Ascomycota</taxon>
        <taxon>Saccharomycotina</taxon>
        <taxon>Saccharomycetes</taxon>
        <taxon>Phaffomycetales</taxon>
        <taxon>Wickerhamomycetaceae</taxon>
        <taxon>Wickerhamomyces</taxon>
    </lineage>
</organism>
<keyword evidence="2" id="KW-0805">Transcription regulation</keyword>
<evidence type="ECO:0000313" key="7">
    <source>
        <dbReference type="EMBL" id="CCH45481.1"/>
    </source>
</evidence>
<dbReference type="GO" id="GO:0008270">
    <property type="term" value="F:zinc ion binding"/>
    <property type="evidence" value="ECO:0007669"/>
    <property type="project" value="InterPro"/>
</dbReference>
<evidence type="ECO:0000256" key="1">
    <source>
        <dbReference type="ARBA" id="ARBA00022833"/>
    </source>
</evidence>
<keyword evidence="3" id="KW-0238">DNA-binding</keyword>
<dbReference type="PANTHER" id="PTHR31069">
    <property type="entry name" value="OLEATE-ACTIVATED TRANSCRIPTION FACTOR 1-RELATED"/>
    <property type="match status" value="1"/>
</dbReference>
<dbReference type="GO" id="GO:0000981">
    <property type="term" value="F:DNA-binding transcription factor activity, RNA polymerase II-specific"/>
    <property type="evidence" value="ECO:0007669"/>
    <property type="project" value="TreeGrafter"/>
</dbReference>
<dbReference type="CDD" id="cd12148">
    <property type="entry name" value="fungal_TF_MHR"/>
    <property type="match status" value="1"/>
</dbReference>
<reference evidence="7 8" key="1">
    <citation type="journal article" date="2012" name="Eukaryot. Cell">
        <title>Draft genome sequence of Wickerhamomyces ciferrii NRRL Y-1031 F-60-10.</title>
        <authorList>
            <person name="Schneider J."/>
            <person name="Andrea H."/>
            <person name="Blom J."/>
            <person name="Jaenicke S."/>
            <person name="Ruckert C."/>
            <person name="Schorsch C."/>
            <person name="Szczepanowski R."/>
            <person name="Farwick M."/>
            <person name="Goesmann A."/>
            <person name="Puhler A."/>
            <person name="Schaffer S."/>
            <person name="Tauch A."/>
            <person name="Kohler T."/>
            <person name="Brinkrolf K."/>
        </authorList>
    </citation>
    <scope>NUCLEOTIDE SEQUENCE [LARGE SCALE GENOMIC DNA]</scope>
    <source>
        <strain evidence="8">ATCC 14091 / BCRC 22168 / CBS 111 / JCM 3599 / NBRC 0793 / NRRL Y-1031 F-60-10</strain>
    </source>
</reference>
<keyword evidence="1" id="KW-0862">Zinc</keyword>
<dbReference type="GO" id="GO:0006351">
    <property type="term" value="P:DNA-templated transcription"/>
    <property type="evidence" value="ECO:0007669"/>
    <property type="project" value="InterPro"/>
</dbReference>
<dbReference type="InParanoid" id="K0KQV5"/>
<evidence type="ECO:0000256" key="5">
    <source>
        <dbReference type="ARBA" id="ARBA00023242"/>
    </source>
</evidence>
<dbReference type="AlphaFoldDB" id="K0KQV5"/>
<evidence type="ECO:0000256" key="3">
    <source>
        <dbReference type="ARBA" id="ARBA00023125"/>
    </source>
</evidence>
<sequence>MTTDVNKSNDLESRSKNDLFEEIQFWRSKAISNGSPSGASTSKTTIQELCKSTTPTNGNNTNIPNSLVYSDLGDHSNDIIDFYEGYEPLNFKHSSLEEQKPLNPISIHKVDHYMAFFLCYRFITLKIVSDRFSKVIEQSWKSNHTDGYTKWAFLLEGAENNTEMKKIIERVVKDRVDLFQTNIFPFQHLQESNDESIEYLISEIEAVLPGKLVFNSLLDHFFKYIWVLRPYIDEDIFLQDIQRLVSFNNESLKAKVRVEQRQDFAILATLLIILRYTSVSITITDETHLSRTSVLLKNQIVPVKAITVAQMCVSIYKIVKKTSLEMIQALLYLRVYLKDSPEEGDGLTLGQSQMLFGFIVQSVMMVGMNRDPMYHLGFSDIKLANTRRRIWHAIRSLDIQTSILSGTVGVLPPKHLTSVKFPVITLGDPLERAQLDEMKKESGLNEIHEELCDAINNMESKPTLLEIVSILDRAKDYVENVYPMAPMHPISGLDSDSQLYKASILRNHKILEKRYLQSCVEIIIYQFLFVKYENNNKLDLNLFKLFTKKCVSSIVQALDLSGAYLTDAFKAYLDPAQSNIEFYPLISSVSYRACNALHAIMLRSYHAQELLTSQFGLATSTLGLQTYLERFIKLLNAITEVQLKVYEDHIGVKYHLSLKVVCASKFAFNSLKTHKFAVLQKLIAFLETDDEKQVSEIFNKPCTKEEIKQVFANNKSWYPVYTQWMNISKAKGVGSSNAQQQNKTFGNLDLSDPIVNVNNTNHMINFNEGDISELMSIISNGFRYFATSADLTGLNDSDTSSTGNTSTSEFDNLYDRFSHDPIFNAQMSNFALQRNPSGQRPEFGQLGNEFINDFFSPAIDKMVDVEDFPKNSLW</sequence>
<evidence type="ECO:0000313" key="8">
    <source>
        <dbReference type="Proteomes" id="UP000009328"/>
    </source>
</evidence>
<evidence type="ECO:0000256" key="4">
    <source>
        <dbReference type="ARBA" id="ARBA00023163"/>
    </source>
</evidence>
<accession>K0KQV5</accession>
<evidence type="ECO:0000259" key="6">
    <source>
        <dbReference type="Pfam" id="PF04082"/>
    </source>
</evidence>
<dbReference type="GO" id="GO:0005634">
    <property type="term" value="C:nucleus"/>
    <property type="evidence" value="ECO:0007669"/>
    <property type="project" value="TreeGrafter"/>
</dbReference>
<name>K0KQV5_WICCF</name>
<dbReference type="GO" id="GO:0045944">
    <property type="term" value="P:positive regulation of transcription by RNA polymerase II"/>
    <property type="evidence" value="ECO:0007669"/>
    <property type="project" value="TreeGrafter"/>
</dbReference>
<feature type="domain" description="Xylanolytic transcriptional activator regulatory" evidence="6">
    <location>
        <begin position="218"/>
        <end position="439"/>
    </location>
</feature>
<dbReference type="STRING" id="1206466.K0KQV5"/>
<dbReference type="PANTHER" id="PTHR31069:SF12">
    <property type="entry name" value="TRANSCRIPTION FACTOR DOMAIN-CONTAINING PROTEIN"/>
    <property type="match status" value="1"/>
</dbReference>
<dbReference type="eggNOG" id="ENOG502QW20">
    <property type="taxonomic scope" value="Eukaryota"/>
</dbReference>
<dbReference type="HOGENOM" id="CLU_328783_0_0_1"/>
<comment type="caution">
    <text evidence="7">The sequence shown here is derived from an EMBL/GenBank/DDBJ whole genome shotgun (WGS) entry which is preliminary data.</text>
</comment>
<dbReference type="Pfam" id="PF04082">
    <property type="entry name" value="Fungal_trans"/>
    <property type="match status" value="1"/>
</dbReference>